<dbReference type="EMBL" id="LNYA01000003">
    <property type="protein sequence ID" value="KTC99550.1"/>
    <property type="molecule type" value="Genomic_DNA"/>
</dbReference>
<proteinExistence type="predicted"/>
<keyword evidence="1" id="KW-1133">Transmembrane helix</keyword>
<evidence type="ECO:0000313" key="3">
    <source>
        <dbReference type="Proteomes" id="UP000054773"/>
    </source>
</evidence>
<sequence length="160" mass="18011">MDFNKKFTREFLIALPAILSDKQELKKARASYTQDDKDERRYNCQASFGLKDWDKEAAVDFSAAVFEALVRASEQFKHHIEMYEQVQFLNEYIKNELVPGLTEGIKPKQPLADVRDVIKQRIDTMKEPSLANNPYVFYGGLAAAALAAVAVVALAPNGPK</sequence>
<dbReference type="AlphaFoldDB" id="A0A0W0TVN5"/>
<dbReference type="Proteomes" id="UP000054773">
    <property type="component" value="Unassembled WGS sequence"/>
</dbReference>
<reference evidence="2 3" key="1">
    <citation type="submission" date="2015-11" db="EMBL/GenBank/DDBJ databases">
        <title>Genomic analysis of 38 Legionella species identifies large and diverse effector repertoires.</title>
        <authorList>
            <person name="Burstein D."/>
            <person name="Amaro F."/>
            <person name="Zusman T."/>
            <person name="Lifshitz Z."/>
            <person name="Cohen O."/>
            <person name="Gilbert J.A."/>
            <person name="Pupko T."/>
            <person name="Shuman H.A."/>
            <person name="Segal G."/>
        </authorList>
    </citation>
    <scope>NUCLEOTIDE SEQUENCE [LARGE SCALE GENOMIC DNA]</scope>
    <source>
        <strain evidence="2 3">SE-32A-C8</strain>
    </source>
</reference>
<evidence type="ECO:0000256" key="1">
    <source>
        <dbReference type="SAM" id="Phobius"/>
    </source>
</evidence>
<keyword evidence="1" id="KW-0472">Membrane</keyword>
<name>A0A0W0TVN5_LEGER</name>
<evidence type="ECO:0000313" key="2">
    <source>
        <dbReference type="EMBL" id="KTC99550.1"/>
    </source>
</evidence>
<dbReference type="OrthoDB" id="5651163at2"/>
<dbReference type="CDD" id="cd21821">
    <property type="entry name" value="MavE"/>
    <property type="match status" value="1"/>
</dbReference>
<comment type="caution">
    <text evidence="2">The sequence shown here is derived from an EMBL/GenBank/DDBJ whole genome shotgun (WGS) entry which is preliminary data.</text>
</comment>
<dbReference type="RefSeq" id="WP_058525624.1">
    <property type="nucleotide sequence ID" value="NZ_CAAAHY010000001.1"/>
</dbReference>
<dbReference type="PATRIC" id="fig|448.7.peg.468"/>
<keyword evidence="3" id="KW-1185">Reference proteome</keyword>
<organism evidence="2 3">
    <name type="scientific">Legionella erythra</name>
    <dbReference type="NCBI Taxonomy" id="448"/>
    <lineage>
        <taxon>Bacteria</taxon>
        <taxon>Pseudomonadati</taxon>
        <taxon>Pseudomonadota</taxon>
        <taxon>Gammaproteobacteria</taxon>
        <taxon>Legionellales</taxon>
        <taxon>Legionellaceae</taxon>
        <taxon>Legionella</taxon>
    </lineage>
</organism>
<keyword evidence="1" id="KW-0812">Transmembrane</keyword>
<protein>
    <submittedName>
        <fullName evidence="2">Uncharacterized protein</fullName>
    </submittedName>
</protein>
<accession>A0A0W0TVN5</accession>
<feature type="transmembrane region" description="Helical" evidence="1">
    <location>
        <begin position="135"/>
        <end position="155"/>
    </location>
</feature>
<gene>
    <name evidence="2" type="ORF">Lery_0451</name>
</gene>